<dbReference type="InterPro" id="IPR050679">
    <property type="entry name" value="Bact_HTH_transcr_reg"/>
</dbReference>
<evidence type="ECO:0000256" key="3">
    <source>
        <dbReference type="ARBA" id="ARBA00023163"/>
    </source>
</evidence>
<dbReference type="AlphaFoldDB" id="A0A173UH48"/>
<dbReference type="InterPro" id="IPR036388">
    <property type="entry name" value="WH-like_DNA-bd_sf"/>
</dbReference>
<dbReference type="EMBL" id="CYXR01000027">
    <property type="protein sequence ID" value="CUN12918.1"/>
    <property type="molecule type" value="Genomic_DNA"/>
</dbReference>
<dbReference type="GO" id="GO:0003677">
    <property type="term" value="F:DNA binding"/>
    <property type="evidence" value="ECO:0007669"/>
    <property type="project" value="UniProtKB-KW"/>
</dbReference>
<dbReference type="Pfam" id="PF07702">
    <property type="entry name" value="UTRA"/>
    <property type="match status" value="1"/>
</dbReference>
<dbReference type="SUPFAM" id="SSF46785">
    <property type="entry name" value="Winged helix' DNA-binding domain"/>
    <property type="match status" value="1"/>
</dbReference>
<evidence type="ECO:0000256" key="2">
    <source>
        <dbReference type="ARBA" id="ARBA00023125"/>
    </source>
</evidence>
<dbReference type="PANTHER" id="PTHR44846:SF1">
    <property type="entry name" value="MANNOSYL-D-GLYCERATE TRANSPORT_METABOLISM SYSTEM REPRESSOR MNGR-RELATED"/>
    <property type="match status" value="1"/>
</dbReference>
<dbReference type="GO" id="GO:0003700">
    <property type="term" value="F:DNA-binding transcription factor activity"/>
    <property type="evidence" value="ECO:0007669"/>
    <property type="project" value="InterPro"/>
</dbReference>
<keyword evidence="2" id="KW-0238">DNA-binding</keyword>
<dbReference type="Gene3D" id="3.40.1410.10">
    <property type="entry name" value="Chorismate lyase-like"/>
    <property type="match status" value="1"/>
</dbReference>
<dbReference type="SUPFAM" id="SSF64288">
    <property type="entry name" value="Chorismate lyase-like"/>
    <property type="match status" value="1"/>
</dbReference>
<dbReference type="Pfam" id="PF00392">
    <property type="entry name" value="GntR"/>
    <property type="match status" value="1"/>
</dbReference>
<evidence type="ECO:0000256" key="1">
    <source>
        <dbReference type="ARBA" id="ARBA00023015"/>
    </source>
</evidence>
<sequence>MSNDDVLAAQIKSSIITKIKTQEYLPGELLPSERDFATMYSVSRYLIHDIFDELISQHYLIRVHGKGTFVRKPEQNRVALGVLNESKNASFTSLVRNFGIEISNKCLGTGIIKNRKYFADKLGLSEEDEIYGIHRIRLGNKEPLAIEFTYVPLHFFSDIDNYNFEHISLYDYMKSQNHLPVKFDETMMMVEAGEKLQKHLHLPSATSIVNYIEFIGYDENGNLVEYTESYSRPDKLEVRFVTNDI</sequence>
<dbReference type="InterPro" id="IPR028978">
    <property type="entry name" value="Chorismate_lyase_/UTRA_dom_sf"/>
</dbReference>
<reference evidence="5 6" key="1">
    <citation type="submission" date="2015-09" db="EMBL/GenBank/DDBJ databases">
        <authorList>
            <consortium name="Pathogen Informatics"/>
        </authorList>
    </citation>
    <scope>NUCLEOTIDE SEQUENCE [LARGE SCALE GENOMIC DNA]</scope>
    <source>
        <strain evidence="5 6">2789STDY5834962</strain>
    </source>
</reference>
<accession>A0A173UH48</accession>
<dbReference type="InterPro" id="IPR011663">
    <property type="entry name" value="UTRA"/>
</dbReference>
<dbReference type="PANTHER" id="PTHR44846">
    <property type="entry name" value="MANNOSYL-D-GLYCERATE TRANSPORT/METABOLISM SYSTEM REPRESSOR MNGR-RELATED"/>
    <property type="match status" value="1"/>
</dbReference>
<proteinExistence type="predicted"/>
<dbReference type="RefSeq" id="WP_055158234.1">
    <property type="nucleotide sequence ID" value="NZ_CYXR01000027.1"/>
</dbReference>
<organism evidence="5 6">
    <name type="scientific">Coprococcus comes</name>
    <dbReference type="NCBI Taxonomy" id="410072"/>
    <lineage>
        <taxon>Bacteria</taxon>
        <taxon>Bacillati</taxon>
        <taxon>Bacillota</taxon>
        <taxon>Clostridia</taxon>
        <taxon>Lachnospirales</taxon>
        <taxon>Lachnospiraceae</taxon>
        <taxon>Coprococcus</taxon>
    </lineage>
</organism>
<gene>
    <name evidence="5" type="primary">yvoA_3</name>
    <name evidence="5" type="ORF">ERS852574_02884</name>
</gene>
<dbReference type="CDD" id="cd07377">
    <property type="entry name" value="WHTH_GntR"/>
    <property type="match status" value="1"/>
</dbReference>
<keyword evidence="1" id="KW-0805">Transcription regulation</keyword>
<protein>
    <submittedName>
        <fullName evidence="5">HTH-type transcriptional repressor yvoA</fullName>
    </submittedName>
</protein>
<name>A0A173UH48_9FIRM</name>
<keyword evidence="3" id="KW-0804">Transcription</keyword>
<evidence type="ECO:0000313" key="6">
    <source>
        <dbReference type="Proteomes" id="UP000095727"/>
    </source>
</evidence>
<evidence type="ECO:0000313" key="5">
    <source>
        <dbReference type="EMBL" id="CUN12918.1"/>
    </source>
</evidence>
<dbReference type="Proteomes" id="UP000095727">
    <property type="component" value="Unassembled WGS sequence"/>
</dbReference>
<dbReference type="SMART" id="SM00345">
    <property type="entry name" value="HTH_GNTR"/>
    <property type="match status" value="1"/>
</dbReference>
<dbReference type="GO" id="GO:0045892">
    <property type="term" value="P:negative regulation of DNA-templated transcription"/>
    <property type="evidence" value="ECO:0007669"/>
    <property type="project" value="TreeGrafter"/>
</dbReference>
<feature type="domain" description="HTH gntR-type" evidence="4">
    <location>
        <begin position="5"/>
        <end position="73"/>
    </location>
</feature>
<dbReference type="Gene3D" id="1.10.10.10">
    <property type="entry name" value="Winged helix-like DNA-binding domain superfamily/Winged helix DNA-binding domain"/>
    <property type="match status" value="1"/>
</dbReference>
<dbReference type="InterPro" id="IPR036390">
    <property type="entry name" value="WH_DNA-bd_sf"/>
</dbReference>
<dbReference type="SMART" id="SM00866">
    <property type="entry name" value="UTRA"/>
    <property type="match status" value="1"/>
</dbReference>
<dbReference type="PROSITE" id="PS50949">
    <property type="entry name" value="HTH_GNTR"/>
    <property type="match status" value="1"/>
</dbReference>
<dbReference type="InterPro" id="IPR000524">
    <property type="entry name" value="Tscrpt_reg_HTH_GntR"/>
</dbReference>
<evidence type="ECO:0000259" key="4">
    <source>
        <dbReference type="PROSITE" id="PS50949"/>
    </source>
</evidence>